<accession>A0ABQ4M6K3</accession>
<dbReference type="InterPro" id="IPR029044">
    <property type="entry name" value="Nucleotide-diphossugar_trans"/>
</dbReference>
<dbReference type="PANTHER" id="PTHR47183">
    <property type="entry name" value="GLUCOSE-1-PHOSPHATE CYTIDYLYLTRANSFERASE-RELATED"/>
    <property type="match status" value="1"/>
</dbReference>
<dbReference type="RefSeq" id="WP_213653746.1">
    <property type="nucleotide sequence ID" value="NZ_BOSL01000001.1"/>
</dbReference>
<evidence type="ECO:0000259" key="1">
    <source>
        <dbReference type="Pfam" id="PF00483"/>
    </source>
</evidence>
<proteinExistence type="predicted"/>
<keyword evidence="2" id="KW-0808">Transferase</keyword>
<comment type="caution">
    <text evidence="2">The sequence shown here is derived from an EMBL/GenBank/DDBJ whole genome shotgun (WGS) entry which is preliminary data.</text>
</comment>
<evidence type="ECO:0000313" key="2">
    <source>
        <dbReference type="EMBL" id="GIP51624.1"/>
    </source>
</evidence>
<dbReference type="GO" id="GO:0016779">
    <property type="term" value="F:nucleotidyltransferase activity"/>
    <property type="evidence" value="ECO:0007669"/>
    <property type="project" value="UniProtKB-KW"/>
</dbReference>
<protein>
    <submittedName>
        <fullName evidence="2">Glucose-1-phosphate cytidylyltransferase</fullName>
    </submittedName>
</protein>
<dbReference type="CDD" id="cd02524">
    <property type="entry name" value="G1P_cytidylyltransferase"/>
    <property type="match status" value="1"/>
</dbReference>
<dbReference type="Gene3D" id="3.90.550.10">
    <property type="entry name" value="Spore Coat Polysaccharide Biosynthesis Protein SpsA, Chain A"/>
    <property type="match status" value="1"/>
</dbReference>
<dbReference type="Proteomes" id="UP000679992">
    <property type="component" value="Unassembled WGS sequence"/>
</dbReference>
<dbReference type="Pfam" id="PF00483">
    <property type="entry name" value="NTP_transferase"/>
    <property type="match status" value="1"/>
</dbReference>
<organism evidence="2 3">
    <name type="scientific">Paenibacillus vini</name>
    <dbReference type="NCBI Taxonomy" id="1476024"/>
    <lineage>
        <taxon>Bacteria</taxon>
        <taxon>Bacillati</taxon>
        <taxon>Bacillota</taxon>
        <taxon>Bacilli</taxon>
        <taxon>Bacillales</taxon>
        <taxon>Paenibacillaceae</taxon>
        <taxon>Paenibacillus</taxon>
    </lineage>
</organism>
<dbReference type="SUPFAM" id="SSF53448">
    <property type="entry name" value="Nucleotide-diphospho-sugar transferases"/>
    <property type="match status" value="1"/>
</dbReference>
<dbReference type="EMBL" id="BOSL01000001">
    <property type="protein sequence ID" value="GIP51624.1"/>
    <property type="molecule type" value="Genomic_DNA"/>
</dbReference>
<sequence length="259" mass="29761">MKVVILAGGYGTRISEESHLKPKPMVEIGEKPILWHIMKIYSHFGYNDFIICLGYKGYAIREFFANYFLHASDVTFDFANNNKLTIHNNVSEPWRVTLVDTGLDTMTGGRIKRIQKYLGNEPFMLTYGDGVSDVNINDLEKYHLNSDALITMTAVQPGGRFGVLDINDTTNRVERFVEKSKEDGGWINGGFMVVDPQVLDYIEGDDTVFEILPMEKVVNRGKLSAFKHPGFWYCMDTMRDKNILDRLWVTKEAPWKLWK</sequence>
<evidence type="ECO:0000313" key="3">
    <source>
        <dbReference type="Proteomes" id="UP000679992"/>
    </source>
</evidence>
<dbReference type="PANTHER" id="PTHR47183:SF1">
    <property type="entry name" value="GLUCOSE-1-PHOSPHATE CYTIDYLYLTRANSFERASE"/>
    <property type="match status" value="1"/>
</dbReference>
<dbReference type="InterPro" id="IPR046981">
    <property type="entry name" value="G1P_cyt_trans"/>
</dbReference>
<dbReference type="InterPro" id="IPR013446">
    <property type="entry name" value="G1P_cyt_trans-like"/>
</dbReference>
<dbReference type="NCBIfam" id="TIGR02623">
    <property type="entry name" value="G1P_cyt_trans"/>
    <property type="match status" value="1"/>
</dbReference>
<keyword evidence="2" id="KW-0548">Nucleotidyltransferase</keyword>
<name>A0ABQ4M6K3_9BACL</name>
<keyword evidence="3" id="KW-1185">Reference proteome</keyword>
<dbReference type="InterPro" id="IPR005835">
    <property type="entry name" value="NTP_transferase_dom"/>
</dbReference>
<gene>
    <name evidence="2" type="ORF">J42TS3_06590</name>
</gene>
<feature type="domain" description="Nucleotidyl transferase" evidence="1">
    <location>
        <begin position="2"/>
        <end position="203"/>
    </location>
</feature>
<reference evidence="2 3" key="1">
    <citation type="submission" date="2021-03" db="EMBL/GenBank/DDBJ databases">
        <title>Antimicrobial resistance genes in bacteria isolated from Japanese honey, and their potential for conferring macrolide and lincosamide resistance in the American foulbrood pathogen Paenibacillus larvae.</title>
        <authorList>
            <person name="Okamoto M."/>
            <person name="Kumagai M."/>
            <person name="Kanamori H."/>
            <person name="Takamatsu D."/>
        </authorList>
    </citation>
    <scope>NUCLEOTIDE SEQUENCE [LARGE SCALE GENOMIC DNA]</scope>
    <source>
        <strain evidence="2 3">J42TS3</strain>
    </source>
</reference>